<name>A0ACC5XUT8_PANGG</name>
<protein>
    <submittedName>
        <fullName evidence="1">Uncharacterized protein</fullName>
    </submittedName>
</protein>
<dbReference type="EMBL" id="CM040481">
    <property type="protein sequence ID" value="MCI4394985.1"/>
    <property type="molecule type" value="Genomic_DNA"/>
</dbReference>
<accession>A0ACC5XUT8</accession>
<organism evidence="1 2">
    <name type="scientific">Pangasianodon gigas</name>
    <name type="common">Mekong giant catfish</name>
    <name type="synonym">Pangasius gigas</name>
    <dbReference type="NCBI Taxonomy" id="30993"/>
    <lineage>
        <taxon>Eukaryota</taxon>
        <taxon>Metazoa</taxon>
        <taxon>Chordata</taxon>
        <taxon>Craniata</taxon>
        <taxon>Vertebrata</taxon>
        <taxon>Euteleostomi</taxon>
        <taxon>Actinopterygii</taxon>
        <taxon>Neopterygii</taxon>
        <taxon>Teleostei</taxon>
        <taxon>Ostariophysi</taxon>
        <taxon>Siluriformes</taxon>
        <taxon>Pangasiidae</taxon>
        <taxon>Pangasianodon</taxon>
    </lineage>
</organism>
<evidence type="ECO:0000313" key="1">
    <source>
        <dbReference type="EMBL" id="MCI4394985.1"/>
    </source>
</evidence>
<proteinExistence type="predicted"/>
<keyword evidence="2" id="KW-1185">Reference proteome</keyword>
<dbReference type="Proteomes" id="UP000829447">
    <property type="component" value="Linkage Group LG28"/>
</dbReference>
<gene>
    <name evidence="1" type="ORF">PGIGA_G00175090</name>
</gene>
<reference evidence="1 2" key="1">
    <citation type="journal article" date="2022" name="bioRxiv">
        <title>An ancient truncated duplication of the anti-Mullerian hormone receptor type 2 gene is a potential conserved master sex determinant in the Pangasiidae catfish family.</title>
        <authorList>
            <person name="Wen M."/>
            <person name="Pan Q."/>
            <person name="Jouanno E."/>
            <person name="Montfort J."/>
            <person name="Zahm M."/>
            <person name="Cabau C."/>
            <person name="Klopp C."/>
            <person name="Iampietro C."/>
            <person name="Roques C."/>
            <person name="Bouchez O."/>
            <person name="Castinel A."/>
            <person name="Donnadieu C."/>
            <person name="Parrinello H."/>
            <person name="Poncet C."/>
            <person name="Belmonte E."/>
            <person name="Gautier V."/>
            <person name="Avarre J.-C."/>
            <person name="Dugue R."/>
            <person name="Gustiano R."/>
            <person name="Ha T.T.T."/>
            <person name="Campet M."/>
            <person name="Sriphairoj K."/>
            <person name="Ribolli J."/>
            <person name="de Almeida F.L."/>
            <person name="Desvignes T."/>
            <person name="Postlethwait J.H."/>
            <person name="Bucao C.F."/>
            <person name="Robinson-Rechavi M."/>
            <person name="Bobe J."/>
            <person name="Herpin A."/>
            <person name="Guiguen Y."/>
        </authorList>
    </citation>
    <scope>NUCLEOTIDE SEQUENCE [LARGE SCALE GENOMIC DNA]</scope>
    <source>
        <strain evidence="1">YG-Dec2019</strain>
    </source>
</reference>
<sequence length="1693" mass="188651">MPKKKKNGPSAVAGQAGEHGSAVSNPGPDGATAPPRDLSGSALSDPSLQNKDEIVKSMHDMFSHLDPDVIYIVLSEADFKVENAMDALLELSCAAEGKTTSSPSLSGFEMAAALLEPRPSHTKSSTIRADISAASNYEESHQELSPETTHLTEEFDSLIDQELESLAMLQPVPSSVTPSILPLPSESVPLSSGAPPSPLLAQEALLELDQLDVENDFKLGSLSDQSSYSNAKIGGAQRSASPINELSLGGGSLPQESGISLDFSHLTHDSTCAAPRPSAFKAYRRPDHFPKQISAPVPHSQNLHMFWNIQAPDFKPCMDEPTFITPVVQAPNPWTTIPTSMTQWMPSRPVSQAPLKPSATVPKSWMLSPQIRLKLEGQVLVLLRGAPGSGKSTLASAMLEQNPGGVVLSTDEYFIQDGVYHFEPHLLGEAHAWNHRRAKEAFEKGHTPIIIDNTNLQCWEMKPYVALAQKHKYRVLFREPNTWWKTKPRELEKRTKHGVTKEKIRRMLENQDRYVSVQNIMASQPKSTAIYGVDVCQTHPTEQPLTSRPDLVGDSGFGKPGSYLSSSLPDVSSVDCKCSSTSANMGAAESNIGSHGSKEYMSSQENVTEMIEAPQAELLDGADLDWELDACMAVSGQNDCSINEDLDQLEARILEQPVMFAESIGQRVKRVREETRTADGDPGTLNCDFSDSVRKASQDDSEDDYTGDAVRLNTEQLDFVGDWPSEILEQRRQRSRKSASQTVKNQNEEMSNFEEDTTKSDSKFVGHFNSDTPNKTEFQKLLDLLQGDNNQITQETSQDFLSLGDDGHQSRLAAKAQPVLPDCVLDWKSERSSDPGKSNSHTPSPIKELGASQDESSKRGTKEACTDVHTPANGVMVLETGSEQKDKPNCNAYLSLSSGGEVEYSPESSQERRKVPSRRAGKSCKLALTFTQQSPSSCPNAGSPVTSLQQTELNPLPELLFTTCPSAFAQTEPQDFALLWRIDQQKCSEPESDSRTMGIVILEGNSLRFVPKINKEKSSEQQVIPYRVCHEKGSQVEENDLRELPFKQHSLEILSRHFKHVPKETLEDLYEKCHQDMEWTTNLLLDSGEHLCRDDEENVSDHQNAEGYDLVQATKEETCDCQMAGELLEPSINCTRDTVVEETGSNCCENPAIIVPCNTSSTMNIVDREPEDSNDRMIKLLEHQPEEPDQNEPLECVPGPSIVIHPNEPVGESKALKGSLHPELEAEVSQTEVFEKYLDGGFKDEVEDRETKEEVNAIMLSQLEEMERKKEEQRKEREKERRGQRKNGPMNIQTLELKLTTELALQLTELFGPVGISPGEFSPENCSVLMDLNLAKLLHQKWKETIQEKHRQAALSYHLLQESSVHWGESQPAAAGLRDSAAHFLIATDGYSSLSNQSGVQEGFPFMDHWNVSRPPVSLRDIMLEEQVLQDSLEKSRLSRWDLDKKDGAAIVKEKQLFALFPTIDRHFLRDIFRDHNYSLEQTEQFLHTLLDDEPVRTVVASESVPEHNEKCRAPSKERKQKNEIDAAQFQDIEDPEYKDFRTEATLQRQRQQECFDKAAEAYRQGRKDVAGFYAQQGHLHGQKMKEANHRAAVQIFERVNATLLPQNVLDLHGLHVGEALHHLQQVLANKTSEWQQGLCRPQLSVITGRGNHSQGGVARVRPAVLDYLKSQHYKYTEPKLGLVIVMLHCADY</sequence>
<evidence type="ECO:0000313" key="2">
    <source>
        <dbReference type="Proteomes" id="UP000829447"/>
    </source>
</evidence>
<comment type="caution">
    <text evidence="1">The sequence shown here is derived from an EMBL/GenBank/DDBJ whole genome shotgun (WGS) entry which is preliminary data.</text>
</comment>